<feature type="transmembrane region" description="Helical" evidence="6">
    <location>
        <begin position="273"/>
        <end position="291"/>
    </location>
</feature>
<dbReference type="AlphaFoldDB" id="A0AAE3ESF4"/>
<evidence type="ECO:0000256" key="5">
    <source>
        <dbReference type="ARBA" id="ARBA00023136"/>
    </source>
</evidence>
<dbReference type="PANTHER" id="PTHR30250">
    <property type="entry name" value="PST FAMILY PREDICTED COLANIC ACID TRANSPORTER"/>
    <property type="match status" value="1"/>
</dbReference>
<dbReference type="Pfam" id="PF01943">
    <property type="entry name" value="Polysacc_synt"/>
    <property type="match status" value="1"/>
</dbReference>
<dbReference type="CDD" id="cd13125">
    <property type="entry name" value="MATE_like_10"/>
    <property type="match status" value="1"/>
</dbReference>
<keyword evidence="8" id="KW-1185">Reference proteome</keyword>
<keyword evidence="4 6" id="KW-1133">Transmembrane helix</keyword>
<keyword evidence="3 6" id="KW-0812">Transmembrane</keyword>
<keyword evidence="5 6" id="KW-0472">Membrane</keyword>
<feature type="transmembrane region" description="Helical" evidence="6">
    <location>
        <begin position="157"/>
        <end position="178"/>
    </location>
</feature>
<dbReference type="GO" id="GO:0005886">
    <property type="term" value="C:plasma membrane"/>
    <property type="evidence" value="ECO:0007669"/>
    <property type="project" value="UniProtKB-SubCell"/>
</dbReference>
<evidence type="ECO:0000256" key="4">
    <source>
        <dbReference type="ARBA" id="ARBA00022989"/>
    </source>
</evidence>
<feature type="transmembrane region" description="Helical" evidence="6">
    <location>
        <begin position="374"/>
        <end position="395"/>
    </location>
</feature>
<feature type="transmembrane region" description="Helical" evidence="6">
    <location>
        <begin position="125"/>
        <end position="145"/>
    </location>
</feature>
<keyword evidence="2" id="KW-1003">Cell membrane</keyword>
<protein>
    <submittedName>
        <fullName evidence="7">O-antigen translocase</fullName>
    </submittedName>
</protein>
<dbReference type="InterPro" id="IPR044550">
    <property type="entry name" value="WzxE"/>
</dbReference>
<evidence type="ECO:0000256" key="2">
    <source>
        <dbReference type="ARBA" id="ARBA00022475"/>
    </source>
</evidence>
<dbReference type="GO" id="GO:0009246">
    <property type="term" value="P:enterobacterial common antigen biosynthetic process"/>
    <property type="evidence" value="ECO:0007669"/>
    <property type="project" value="InterPro"/>
</dbReference>
<accession>A0AAE3ESF4</accession>
<feature type="transmembrane region" description="Helical" evidence="6">
    <location>
        <begin position="58"/>
        <end position="76"/>
    </location>
</feature>
<name>A0AAE3ESF4_9FLAO</name>
<feature type="transmembrane region" description="Helical" evidence="6">
    <location>
        <begin position="303"/>
        <end position="324"/>
    </location>
</feature>
<comment type="subcellular location">
    <subcellularLocation>
        <location evidence="1">Cell membrane</location>
        <topology evidence="1">Multi-pass membrane protein</topology>
    </subcellularLocation>
</comment>
<dbReference type="Proteomes" id="UP001199795">
    <property type="component" value="Unassembled WGS sequence"/>
</dbReference>
<evidence type="ECO:0000256" key="3">
    <source>
        <dbReference type="ARBA" id="ARBA00022692"/>
    </source>
</evidence>
<organism evidence="7 8">
    <name type="scientific">Wocania arenilitoris</name>
    <dbReference type="NCBI Taxonomy" id="2044858"/>
    <lineage>
        <taxon>Bacteria</taxon>
        <taxon>Pseudomonadati</taxon>
        <taxon>Bacteroidota</taxon>
        <taxon>Flavobacteriia</taxon>
        <taxon>Flavobacteriales</taxon>
        <taxon>Flavobacteriaceae</taxon>
        <taxon>Wocania</taxon>
    </lineage>
</organism>
<reference evidence="7" key="1">
    <citation type="submission" date="2022-01" db="EMBL/GenBank/DDBJ databases">
        <title>Draft genome sequence of Sabulilitoribacter arenilitoris KCTC 52401.</title>
        <authorList>
            <person name="Oh J.-S."/>
        </authorList>
    </citation>
    <scope>NUCLEOTIDE SEQUENCE</scope>
    <source>
        <strain evidence="7">HMF6543</strain>
    </source>
</reference>
<feature type="transmembrane region" description="Helical" evidence="6">
    <location>
        <begin position="344"/>
        <end position="362"/>
    </location>
</feature>
<sequence length="430" mass="49166">MNIPNYIKNNLLLKVTSANTIVVFIRMIFSVITQKVLAILIGAEGIALVGNLKNVTSFFDQFSILGISNGLVKYISEFRGNKKKINELFSTAIVFEATASVVSFVILFFWSNSLNNIIFGENSNYVYIFKVLAFVIPFMGMNRFLFSVLNGISAYKLYSKIAFGAIILSTLLIVILTLNDGLNGSLLAICLIPLVQFFSYLVFISKKIRAYFNFKNISFKLSFKNELLSYSFMTVIVVISINVADVLIRNLIIENVSVNEAGYWTALGSISKNYMQFLVAIFSLYILPQYAKINNSFDFRKEVIKIYKLLLPIFAIGLLLVYFFRDILIEILFTEDFLSMSVLFKWQLLGDFVKLTALVLSYQFIAKRQISNFVFTELLSVIMFYVFSNCFIHSYNTEGIVLAHFVRYVIYLVVVLFILRHNFIGKNRVL</sequence>
<feature type="transmembrane region" description="Helical" evidence="6">
    <location>
        <begin position="184"/>
        <end position="206"/>
    </location>
</feature>
<dbReference type="PANTHER" id="PTHR30250:SF30">
    <property type="entry name" value="LIPID III FLIPPASE"/>
    <property type="match status" value="1"/>
</dbReference>
<evidence type="ECO:0000313" key="8">
    <source>
        <dbReference type="Proteomes" id="UP001199795"/>
    </source>
</evidence>
<feature type="transmembrane region" description="Helical" evidence="6">
    <location>
        <begin position="88"/>
        <end position="110"/>
    </location>
</feature>
<dbReference type="InterPro" id="IPR050833">
    <property type="entry name" value="Poly_Biosynth_Transport"/>
</dbReference>
<evidence type="ECO:0000256" key="6">
    <source>
        <dbReference type="SAM" id="Phobius"/>
    </source>
</evidence>
<gene>
    <name evidence="7" type="ORF">L3X37_14165</name>
</gene>
<feature type="transmembrane region" description="Helical" evidence="6">
    <location>
        <begin position="401"/>
        <end position="419"/>
    </location>
</feature>
<dbReference type="EMBL" id="JAKKDU010000020">
    <property type="protein sequence ID" value="MCF7569494.1"/>
    <property type="molecule type" value="Genomic_DNA"/>
</dbReference>
<comment type="caution">
    <text evidence="7">The sequence shown here is derived from an EMBL/GenBank/DDBJ whole genome shotgun (WGS) entry which is preliminary data.</text>
</comment>
<evidence type="ECO:0000313" key="7">
    <source>
        <dbReference type="EMBL" id="MCF7569494.1"/>
    </source>
</evidence>
<feature type="transmembrane region" description="Helical" evidence="6">
    <location>
        <begin position="227"/>
        <end position="253"/>
    </location>
</feature>
<proteinExistence type="predicted"/>
<dbReference type="RefSeq" id="WP_237240824.1">
    <property type="nucleotide sequence ID" value="NZ_JAKKDU010000020.1"/>
</dbReference>
<dbReference type="InterPro" id="IPR002797">
    <property type="entry name" value="Polysacc_synth"/>
</dbReference>
<evidence type="ECO:0000256" key="1">
    <source>
        <dbReference type="ARBA" id="ARBA00004651"/>
    </source>
</evidence>